<dbReference type="Pfam" id="PF22527">
    <property type="entry name" value="DEXQc_Suv3"/>
    <property type="match status" value="1"/>
</dbReference>
<feature type="region of interest" description="Disordered" evidence="12">
    <location>
        <begin position="463"/>
        <end position="483"/>
    </location>
</feature>
<evidence type="ECO:0000256" key="11">
    <source>
        <dbReference type="ARBA" id="ARBA00047984"/>
    </source>
</evidence>
<dbReference type="InterPro" id="IPR001650">
    <property type="entry name" value="Helicase_C-like"/>
</dbReference>
<evidence type="ECO:0000256" key="8">
    <source>
        <dbReference type="ARBA" id="ARBA00022840"/>
    </source>
</evidence>
<dbReference type="InterPro" id="IPR041082">
    <property type="entry name" value="Suv3_C_1"/>
</dbReference>
<evidence type="ECO:0000256" key="6">
    <source>
        <dbReference type="ARBA" id="ARBA00022801"/>
    </source>
</evidence>
<comment type="catalytic activity">
    <reaction evidence="11">
        <text>ATP + H2O = ADP + phosphate + H(+)</text>
        <dbReference type="Rhea" id="RHEA:13065"/>
        <dbReference type="ChEBI" id="CHEBI:15377"/>
        <dbReference type="ChEBI" id="CHEBI:15378"/>
        <dbReference type="ChEBI" id="CHEBI:30616"/>
        <dbReference type="ChEBI" id="CHEBI:43474"/>
        <dbReference type="ChEBI" id="CHEBI:456216"/>
        <dbReference type="EC" id="3.6.4.13"/>
    </reaction>
</comment>
<dbReference type="Pfam" id="PF18147">
    <property type="entry name" value="Suv3_C_1"/>
    <property type="match status" value="1"/>
</dbReference>
<evidence type="ECO:0000256" key="1">
    <source>
        <dbReference type="ARBA" id="ARBA00001936"/>
    </source>
</evidence>
<dbReference type="SMART" id="SM00490">
    <property type="entry name" value="HELICc"/>
    <property type="match status" value="1"/>
</dbReference>
<feature type="domain" description="Helicase C-terminal" evidence="13">
    <location>
        <begin position="340"/>
        <end position="493"/>
    </location>
</feature>
<dbReference type="EC" id="3.6.4.13" evidence="4"/>
<dbReference type="Pfam" id="PF12513">
    <property type="entry name" value="SUV3_C"/>
    <property type="match status" value="1"/>
</dbReference>
<dbReference type="InterPro" id="IPR027417">
    <property type="entry name" value="P-loop_NTPase"/>
</dbReference>
<dbReference type="GO" id="GO:0016787">
    <property type="term" value="F:hydrolase activity"/>
    <property type="evidence" value="ECO:0007669"/>
    <property type="project" value="UniProtKB-KW"/>
</dbReference>
<proteinExistence type="predicted"/>
<comment type="cofactor">
    <cofactor evidence="1">
        <name>Mn(2+)</name>
        <dbReference type="ChEBI" id="CHEBI:29035"/>
    </cofactor>
</comment>
<keyword evidence="10" id="KW-0496">Mitochondrion</keyword>
<dbReference type="InterPro" id="IPR044774">
    <property type="entry name" value="Suv3_DEXQc"/>
</dbReference>
<evidence type="ECO:0000313" key="14">
    <source>
        <dbReference type="EMBL" id="KAF2248782.1"/>
    </source>
</evidence>
<dbReference type="OrthoDB" id="6692397at2759"/>
<evidence type="ECO:0000256" key="12">
    <source>
        <dbReference type="SAM" id="MobiDB-lite"/>
    </source>
</evidence>
<gene>
    <name evidence="14" type="ORF">BU26DRAFT_518993</name>
</gene>
<dbReference type="InterPro" id="IPR022192">
    <property type="entry name" value="SUV3_C"/>
</dbReference>
<dbReference type="AlphaFoldDB" id="A0A6A6IFV0"/>
<comment type="subcellular location">
    <subcellularLocation>
        <location evidence="3">Mitochondrion</location>
    </subcellularLocation>
</comment>
<dbReference type="RefSeq" id="XP_033683786.1">
    <property type="nucleotide sequence ID" value="XM_033828946.1"/>
</dbReference>
<protein>
    <recommendedName>
        <fullName evidence="4">RNA helicase</fullName>
        <ecNumber evidence="4">3.6.4.13</ecNumber>
    </recommendedName>
</protein>
<dbReference type="PANTHER" id="PTHR12131">
    <property type="entry name" value="ATP-DEPENDENT RNA AND DNA HELICASE"/>
    <property type="match status" value="1"/>
</dbReference>
<dbReference type="Gene3D" id="1.20.58.1080">
    <property type="match status" value="1"/>
</dbReference>
<keyword evidence="6 14" id="KW-0378">Hydrolase</keyword>
<evidence type="ECO:0000256" key="5">
    <source>
        <dbReference type="ARBA" id="ARBA00022741"/>
    </source>
</evidence>
<dbReference type="Proteomes" id="UP000800094">
    <property type="component" value="Unassembled WGS sequence"/>
</dbReference>
<keyword evidence="5" id="KW-0547">Nucleotide-binding</keyword>
<keyword evidence="7" id="KW-0347">Helicase</keyword>
<evidence type="ECO:0000259" key="13">
    <source>
        <dbReference type="PROSITE" id="PS51194"/>
    </source>
</evidence>
<accession>A0A6A6IFV0</accession>
<keyword evidence="8" id="KW-0067">ATP-binding</keyword>
<evidence type="ECO:0000256" key="3">
    <source>
        <dbReference type="ARBA" id="ARBA00004173"/>
    </source>
</evidence>
<dbReference type="CDD" id="cd17913">
    <property type="entry name" value="DEXQc_Suv3"/>
    <property type="match status" value="1"/>
</dbReference>
<keyword evidence="15" id="KW-1185">Reference proteome</keyword>
<dbReference type="Gene3D" id="3.40.50.300">
    <property type="entry name" value="P-loop containing nucleotide triphosphate hydrolases"/>
    <property type="match status" value="2"/>
</dbReference>
<dbReference type="EMBL" id="ML987195">
    <property type="protein sequence ID" value="KAF2248782.1"/>
    <property type="molecule type" value="Genomic_DNA"/>
</dbReference>
<evidence type="ECO:0000256" key="9">
    <source>
        <dbReference type="ARBA" id="ARBA00022946"/>
    </source>
</evidence>
<evidence type="ECO:0000256" key="4">
    <source>
        <dbReference type="ARBA" id="ARBA00012552"/>
    </source>
</evidence>
<evidence type="ECO:0000256" key="10">
    <source>
        <dbReference type="ARBA" id="ARBA00023128"/>
    </source>
</evidence>
<organism evidence="14 15">
    <name type="scientific">Trematosphaeria pertusa</name>
    <dbReference type="NCBI Taxonomy" id="390896"/>
    <lineage>
        <taxon>Eukaryota</taxon>
        <taxon>Fungi</taxon>
        <taxon>Dikarya</taxon>
        <taxon>Ascomycota</taxon>
        <taxon>Pezizomycotina</taxon>
        <taxon>Dothideomycetes</taxon>
        <taxon>Pleosporomycetidae</taxon>
        <taxon>Pleosporales</taxon>
        <taxon>Massarineae</taxon>
        <taxon>Trematosphaeriaceae</taxon>
        <taxon>Trematosphaeria</taxon>
    </lineage>
</organism>
<reference evidence="14" key="1">
    <citation type="journal article" date="2020" name="Stud. Mycol.">
        <title>101 Dothideomycetes genomes: a test case for predicting lifestyles and emergence of pathogens.</title>
        <authorList>
            <person name="Haridas S."/>
            <person name="Albert R."/>
            <person name="Binder M."/>
            <person name="Bloem J."/>
            <person name="Labutti K."/>
            <person name="Salamov A."/>
            <person name="Andreopoulos B."/>
            <person name="Baker S."/>
            <person name="Barry K."/>
            <person name="Bills G."/>
            <person name="Bluhm B."/>
            <person name="Cannon C."/>
            <person name="Castanera R."/>
            <person name="Culley D."/>
            <person name="Daum C."/>
            <person name="Ezra D."/>
            <person name="Gonzalez J."/>
            <person name="Henrissat B."/>
            <person name="Kuo A."/>
            <person name="Liang C."/>
            <person name="Lipzen A."/>
            <person name="Lutzoni F."/>
            <person name="Magnuson J."/>
            <person name="Mondo S."/>
            <person name="Nolan M."/>
            <person name="Ohm R."/>
            <person name="Pangilinan J."/>
            <person name="Park H.-J."/>
            <person name="Ramirez L."/>
            <person name="Alfaro M."/>
            <person name="Sun H."/>
            <person name="Tritt A."/>
            <person name="Yoshinaga Y."/>
            <person name="Zwiers L.-H."/>
            <person name="Turgeon B."/>
            <person name="Goodwin S."/>
            <person name="Spatafora J."/>
            <person name="Crous P."/>
            <person name="Grigoriev I."/>
        </authorList>
    </citation>
    <scope>NUCLEOTIDE SEQUENCE</scope>
    <source>
        <strain evidence="14">CBS 122368</strain>
    </source>
</reference>
<dbReference type="GeneID" id="54582276"/>
<dbReference type="PANTHER" id="PTHR12131:SF1">
    <property type="entry name" value="ATP-DEPENDENT RNA HELICASE SUPV3L1, MITOCHONDRIAL-RELATED"/>
    <property type="match status" value="1"/>
</dbReference>
<feature type="region of interest" description="Disordered" evidence="12">
    <location>
        <begin position="787"/>
        <end position="829"/>
    </location>
</feature>
<feature type="compositionally biased region" description="Basic and acidic residues" evidence="12">
    <location>
        <begin position="799"/>
        <end position="808"/>
    </location>
</feature>
<evidence type="ECO:0000256" key="2">
    <source>
        <dbReference type="ARBA" id="ARBA00001946"/>
    </source>
</evidence>
<dbReference type="InterPro" id="IPR050699">
    <property type="entry name" value="RNA-DNA_Helicase"/>
</dbReference>
<name>A0A6A6IFV0_9PLEO</name>
<dbReference type="GO" id="GO:0000965">
    <property type="term" value="P:mitochondrial RNA 3'-end processing"/>
    <property type="evidence" value="ECO:0007669"/>
    <property type="project" value="TreeGrafter"/>
</dbReference>
<sequence length="829" mass="93509">MPALPPRRTSLCLFCAFATRSRPQTQRLLPNVQAAHRSGIPPGRGKPFGRGDGFNFTWRGSSSPLRQTLPHRFLPTLHTRLEKLKEELAQPEFLESLGLDCESLDKEWLAFERSISLWIKQASPELSALARDASRGRDGLGTRLRYLFYAQTCGGRFTKAELENQKEVADLRYPVEWYPATREIPRTVHLHVGPTNSGKTYHALKRLEEAKRGVYLGPLRLLAHEVYTRLNAKGKPCALVTGEEQRIPEGETSMWSCTVEMAPLNTKLDVAVIDEIQMINHRDRGWAWTQAFLGIQAREVHLCGEARTVPLMRELCALVGDKVIVHEYERLTPLKVADRSLHGKLNQLEKGDCIVAFSVLGIHALRREIEKKTGRKCAIVYGSLPPETRAQQARLFNDPDNDYDFLVASDAIGMGLNLAIKRVIFESTMKSNGSRLVPLQISEIKQIAGRAGRYRTSLQAITQETTPNIDSETTGDPSIGLDDVKPEDVQEVKKAQAPTVGFVTTLEQLDFDYLKMGMRREPEPIETAGLFPPSLIVERFANYFPPGTPFSYIMLRLHEISDIHPRFHLCALKDQLAIADAIHTVKNLSITDRITICAAPSNMKDKAEKNFLRGLAECIADNKSGELLDLPHLPLEVLDKPPSSERPYLYELEQLHKMLVTYLWLSYRFPNVFTTRSVANYAKKLVEDAIERTLTQFSFTSEAKAAMKKMRSQAMRELKVQEKEKALTAEAELQATVTAQLPQDPVEQVLHDTRSFASGSPPTDDEGEYPTEELEVLKPSTLHRLDTLQKHHKQRTRQLHSEAHELLKGRLPPNLSLNVEHSDASQPRT</sequence>
<dbReference type="SUPFAM" id="SSF52540">
    <property type="entry name" value="P-loop containing nucleoside triphosphate hydrolases"/>
    <property type="match status" value="1"/>
</dbReference>
<dbReference type="Pfam" id="PF00271">
    <property type="entry name" value="Helicase_C"/>
    <property type="match status" value="1"/>
</dbReference>
<dbReference type="GO" id="GO:0003724">
    <property type="term" value="F:RNA helicase activity"/>
    <property type="evidence" value="ECO:0007669"/>
    <property type="project" value="UniProtKB-EC"/>
</dbReference>
<dbReference type="GO" id="GO:0005524">
    <property type="term" value="F:ATP binding"/>
    <property type="evidence" value="ECO:0007669"/>
    <property type="project" value="UniProtKB-KW"/>
</dbReference>
<evidence type="ECO:0000256" key="7">
    <source>
        <dbReference type="ARBA" id="ARBA00022806"/>
    </source>
</evidence>
<dbReference type="CDD" id="cd18805">
    <property type="entry name" value="SF2_C_suv3"/>
    <property type="match status" value="1"/>
</dbReference>
<dbReference type="PROSITE" id="PS51194">
    <property type="entry name" value="HELICASE_CTER"/>
    <property type="match status" value="1"/>
</dbReference>
<evidence type="ECO:0000313" key="15">
    <source>
        <dbReference type="Proteomes" id="UP000800094"/>
    </source>
</evidence>
<comment type="cofactor">
    <cofactor evidence="2">
        <name>Mg(2+)</name>
        <dbReference type="ChEBI" id="CHEBI:18420"/>
    </cofactor>
</comment>
<keyword evidence="9" id="KW-0809">Transit peptide</keyword>
<dbReference type="InterPro" id="IPR055206">
    <property type="entry name" value="DEXQc_SUV3"/>
</dbReference>
<dbReference type="FunFam" id="3.40.50.300:FF:000269">
    <property type="entry name" value="ATP-dependent RNA helicase SUPV3L1, mitochondrial"/>
    <property type="match status" value="1"/>
</dbReference>
<dbReference type="GO" id="GO:0045025">
    <property type="term" value="C:mitochondrial degradosome"/>
    <property type="evidence" value="ECO:0007669"/>
    <property type="project" value="TreeGrafter"/>
</dbReference>
<feature type="compositionally biased region" description="Polar residues" evidence="12">
    <location>
        <begin position="815"/>
        <end position="829"/>
    </location>
</feature>
<feature type="compositionally biased region" description="Polar residues" evidence="12">
    <location>
        <begin position="463"/>
        <end position="476"/>
    </location>
</feature>